<evidence type="ECO:0000256" key="1">
    <source>
        <dbReference type="SAM" id="Coils"/>
    </source>
</evidence>
<accession>A0ABP0C4J8</accession>
<dbReference type="EMBL" id="CAWUHB010000035">
    <property type="protein sequence ID" value="CAK7226115.1"/>
    <property type="molecule type" value="Genomic_DNA"/>
</dbReference>
<evidence type="ECO:0000313" key="4">
    <source>
        <dbReference type="EMBL" id="CAK7226115.1"/>
    </source>
</evidence>
<feature type="region of interest" description="Disordered" evidence="2">
    <location>
        <begin position="107"/>
        <end position="134"/>
    </location>
</feature>
<feature type="compositionally biased region" description="Pro residues" evidence="2">
    <location>
        <begin position="537"/>
        <end position="548"/>
    </location>
</feature>
<keyword evidence="5" id="KW-1185">Reference proteome</keyword>
<dbReference type="PANTHER" id="PTHR10677">
    <property type="entry name" value="UBIQUILIN"/>
    <property type="match status" value="1"/>
</dbReference>
<name>A0ABP0C4J8_9PEZI</name>
<feature type="domain" description="Ubiquitin-like" evidence="3">
    <location>
        <begin position="47"/>
        <end position="98"/>
    </location>
</feature>
<keyword evidence="1" id="KW-0175">Coiled coil</keyword>
<dbReference type="PRINTS" id="PR00348">
    <property type="entry name" value="UBIQUITIN"/>
</dbReference>
<feature type="region of interest" description="Disordered" evidence="2">
    <location>
        <begin position="517"/>
        <end position="581"/>
    </location>
</feature>
<reference evidence="4 5" key="1">
    <citation type="submission" date="2024-01" db="EMBL/GenBank/DDBJ databases">
        <authorList>
            <person name="Allen C."/>
            <person name="Tagirdzhanova G."/>
        </authorList>
    </citation>
    <scope>NUCLEOTIDE SEQUENCE [LARGE SCALE GENOMIC DNA]</scope>
</reference>
<dbReference type="CDD" id="cd17039">
    <property type="entry name" value="Ubl_ubiquitin_like"/>
    <property type="match status" value="1"/>
</dbReference>
<dbReference type="Proteomes" id="UP001642405">
    <property type="component" value="Unassembled WGS sequence"/>
</dbReference>
<feature type="compositionally biased region" description="Low complexity" evidence="2">
    <location>
        <begin position="527"/>
        <end position="536"/>
    </location>
</feature>
<dbReference type="Pfam" id="PF00240">
    <property type="entry name" value="ubiquitin"/>
    <property type="match status" value="1"/>
</dbReference>
<dbReference type="SUPFAM" id="SSF54236">
    <property type="entry name" value="Ubiquitin-like"/>
    <property type="match status" value="2"/>
</dbReference>
<feature type="domain" description="Ubiquitin-like" evidence="3">
    <location>
        <begin position="143"/>
        <end position="219"/>
    </location>
</feature>
<gene>
    <name evidence="4" type="ORF">SCUCBS95973_006090</name>
</gene>
<evidence type="ECO:0000313" key="5">
    <source>
        <dbReference type="Proteomes" id="UP001642405"/>
    </source>
</evidence>
<dbReference type="PROSITE" id="PS50053">
    <property type="entry name" value="UBIQUITIN_2"/>
    <property type="match status" value="2"/>
</dbReference>
<dbReference type="InterPro" id="IPR029071">
    <property type="entry name" value="Ubiquitin-like_domsf"/>
</dbReference>
<organism evidence="4 5">
    <name type="scientific">Sporothrix curviconia</name>
    <dbReference type="NCBI Taxonomy" id="1260050"/>
    <lineage>
        <taxon>Eukaryota</taxon>
        <taxon>Fungi</taxon>
        <taxon>Dikarya</taxon>
        <taxon>Ascomycota</taxon>
        <taxon>Pezizomycotina</taxon>
        <taxon>Sordariomycetes</taxon>
        <taxon>Sordariomycetidae</taxon>
        <taxon>Ophiostomatales</taxon>
        <taxon>Ophiostomataceae</taxon>
        <taxon>Sporothrix</taxon>
    </lineage>
</organism>
<dbReference type="InterPro" id="IPR015496">
    <property type="entry name" value="Ubiquilin"/>
</dbReference>
<comment type="caution">
    <text evidence="4">The sequence shown here is derived from an EMBL/GenBank/DDBJ whole genome shotgun (WGS) entry which is preliminary data.</text>
</comment>
<feature type="region of interest" description="Disordered" evidence="2">
    <location>
        <begin position="373"/>
        <end position="392"/>
    </location>
</feature>
<proteinExistence type="predicted"/>
<dbReference type="InterPro" id="IPR000626">
    <property type="entry name" value="Ubiquitin-like_dom"/>
</dbReference>
<protein>
    <recommendedName>
        <fullName evidence="3">Ubiquitin-like domain-containing protein</fullName>
    </recommendedName>
</protein>
<evidence type="ECO:0000256" key="2">
    <source>
        <dbReference type="SAM" id="MobiDB-lite"/>
    </source>
</evidence>
<dbReference type="PANTHER" id="PTHR10677:SF3">
    <property type="entry name" value="FI07626P-RELATED"/>
    <property type="match status" value="1"/>
</dbReference>
<feature type="coiled-coil region" evidence="1">
    <location>
        <begin position="238"/>
        <end position="286"/>
    </location>
</feature>
<evidence type="ECO:0000259" key="3">
    <source>
        <dbReference type="PROSITE" id="PS50053"/>
    </source>
</evidence>
<dbReference type="InterPro" id="IPR019956">
    <property type="entry name" value="Ubiquitin_dom"/>
</dbReference>
<dbReference type="Gene3D" id="3.10.20.90">
    <property type="entry name" value="Phosphatidylinositol 3-kinase Catalytic Subunit, Chain A, domain 1"/>
    <property type="match status" value="2"/>
</dbReference>
<sequence>MSISSAMSSAAHKALEASGGTILFAEELTANEGQSYALEGLDAGELTVHHLRLAIATVIQTRDSWSSMQVIFAGEIMEDHAKRLSEYGVHNGDTVYFIRSVAEAPPPYNSNTDAEPSKVAGGSESQSERTSLPAPRDTAISLKTLFFRDLDGKSLALADVDIDTQMSDVFQRLGREKAMDTEWLRFIWSGKQLSGDKTVRDYGIMNESTIHIVARLRGGRVGGGPHSRAASNNTGQIIESLNGRVEALSLRVHELSDQLQEQTDNNNRLRAEIRQLEQGKAELQIRHAMRVSELEHQLMVMKQQLWLAEEAILSSAASTASRPTATATATITTTATIPDRSLSPQNNASLKAERSRCGELESQVALLHAQLNEERHQKATSDREHSQEVEELQKQLASKSTALAAADAGLRRADALLTDNANNSQRHASQLQAQIAEEAVRWQQAVDQHEAQRAADQRALGALQLEKNIESGKRMAAEWQVQHMREEVARRGQQLEYYQQRLLQTAEFRVVKTPFEQEGAKDAEVDAVASAAAARPSTPPGSPSPSPTPAVDAPSTSVPLPKEPATTIGPSETVEAADVAN</sequence>